<reference evidence="2 3" key="1">
    <citation type="submission" date="2018-04" db="EMBL/GenBank/DDBJ databases">
        <title>The genome of golden apple snail Pomacea canaliculata provides insight into stress tolerance and invasive adaptation.</title>
        <authorList>
            <person name="Liu C."/>
            <person name="Liu B."/>
            <person name="Ren Y."/>
            <person name="Zhang Y."/>
            <person name="Wang H."/>
            <person name="Li S."/>
            <person name="Jiang F."/>
            <person name="Yin L."/>
            <person name="Zhang G."/>
            <person name="Qian W."/>
            <person name="Fan W."/>
        </authorList>
    </citation>
    <scope>NUCLEOTIDE SEQUENCE [LARGE SCALE GENOMIC DNA]</scope>
    <source>
        <strain evidence="2">SZHN2017</strain>
        <tissue evidence="2">Muscle</tissue>
    </source>
</reference>
<dbReference type="AlphaFoldDB" id="A0A2T7PAF4"/>
<evidence type="ECO:0000313" key="3">
    <source>
        <dbReference type="Proteomes" id="UP000245119"/>
    </source>
</evidence>
<accession>A0A2T7PAF4</accession>
<dbReference type="Proteomes" id="UP000245119">
    <property type="component" value="Linkage Group LG5"/>
</dbReference>
<gene>
    <name evidence="2" type="ORF">C0Q70_09659</name>
</gene>
<proteinExistence type="predicted"/>
<sequence length="205" mass="23081">MAAHHSCPQTVTPVYTPNTATVDAHIKLKHFPYTSNTTLVRPHPSQQQQQQHVCDVDRGRSSPAGRPNFDVRLLDFSSEEEEGHEQLGKGRRWGKGEMVFVSRASPFAFHAAWAKRSDIRDHLSSDKASPVDRVALCERRERRQHGLKTRPRHHSVTTFAADIASKPKPRGPSRADVSSSRSVNHVHDAPRVDTWVWVYQATSAL</sequence>
<evidence type="ECO:0000256" key="1">
    <source>
        <dbReference type="SAM" id="MobiDB-lite"/>
    </source>
</evidence>
<dbReference type="EMBL" id="PZQS01000005">
    <property type="protein sequence ID" value="PVD30393.1"/>
    <property type="molecule type" value="Genomic_DNA"/>
</dbReference>
<organism evidence="2 3">
    <name type="scientific">Pomacea canaliculata</name>
    <name type="common">Golden apple snail</name>
    <dbReference type="NCBI Taxonomy" id="400727"/>
    <lineage>
        <taxon>Eukaryota</taxon>
        <taxon>Metazoa</taxon>
        <taxon>Spiralia</taxon>
        <taxon>Lophotrochozoa</taxon>
        <taxon>Mollusca</taxon>
        <taxon>Gastropoda</taxon>
        <taxon>Caenogastropoda</taxon>
        <taxon>Architaenioglossa</taxon>
        <taxon>Ampullarioidea</taxon>
        <taxon>Ampullariidae</taxon>
        <taxon>Pomacea</taxon>
    </lineage>
</organism>
<comment type="caution">
    <text evidence="2">The sequence shown here is derived from an EMBL/GenBank/DDBJ whole genome shotgun (WGS) entry which is preliminary data.</text>
</comment>
<evidence type="ECO:0000313" key="2">
    <source>
        <dbReference type="EMBL" id="PVD30393.1"/>
    </source>
</evidence>
<feature type="region of interest" description="Disordered" evidence="1">
    <location>
        <begin position="160"/>
        <end position="182"/>
    </location>
</feature>
<keyword evidence="3" id="KW-1185">Reference proteome</keyword>
<name>A0A2T7PAF4_POMCA</name>
<protein>
    <submittedName>
        <fullName evidence="2">Uncharacterized protein</fullName>
    </submittedName>
</protein>